<dbReference type="EMBL" id="SLTR01000858">
    <property type="protein sequence ID" value="TDA70444.1"/>
    <property type="molecule type" value="Genomic_DNA"/>
</dbReference>
<dbReference type="Proteomes" id="UP000294823">
    <property type="component" value="Unassembled WGS sequence"/>
</dbReference>
<proteinExistence type="predicted"/>
<accession>A0ABY2D432</accession>
<comment type="caution">
    <text evidence="1">The sequence shown here is derived from an EMBL/GenBank/DDBJ whole genome shotgun (WGS) entry which is preliminary data.</text>
</comment>
<evidence type="ECO:0000313" key="2">
    <source>
        <dbReference type="Proteomes" id="UP000294823"/>
    </source>
</evidence>
<feature type="non-terminal residue" evidence="1">
    <location>
        <position position="1"/>
    </location>
</feature>
<sequence length="73" mass="8074">LRAGRYQRGAITAGQTRGLLKSAQSLRETVRALVGERKNGGRIDPKLLNDFMAKAPSHSELVCEEAGLRLERR</sequence>
<protein>
    <submittedName>
        <fullName evidence="1">Uncharacterized protein</fullName>
    </submittedName>
</protein>
<name>A0ABY2D432_9GAMM</name>
<keyword evidence="2" id="KW-1185">Reference proteome</keyword>
<dbReference type="Pfam" id="PF07336">
    <property type="entry name" value="ABATE"/>
    <property type="match status" value="1"/>
</dbReference>
<organism evidence="1 2">
    <name type="scientific">Halomonas marinisediminis</name>
    <dbReference type="NCBI Taxonomy" id="2546095"/>
    <lineage>
        <taxon>Bacteria</taxon>
        <taxon>Pseudomonadati</taxon>
        <taxon>Pseudomonadota</taxon>
        <taxon>Gammaproteobacteria</taxon>
        <taxon>Oceanospirillales</taxon>
        <taxon>Halomonadaceae</taxon>
        <taxon>Halomonas</taxon>
    </lineage>
</organism>
<gene>
    <name evidence="1" type="ORF">E0702_18770</name>
</gene>
<feature type="non-terminal residue" evidence="1">
    <location>
        <position position="73"/>
    </location>
</feature>
<reference evidence="1 2" key="1">
    <citation type="submission" date="2019-03" db="EMBL/GenBank/DDBJ databases">
        <title>Halomonas marinisediminis sp. nov., a moderately halophilic bacterium isolated from the Bohai Gulf.</title>
        <authorList>
            <person name="Ji X."/>
        </authorList>
    </citation>
    <scope>NUCLEOTIDE SEQUENCE [LARGE SCALE GENOMIC DNA]</scope>
    <source>
        <strain evidence="1 2">204</strain>
    </source>
</reference>
<evidence type="ECO:0000313" key="1">
    <source>
        <dbReference type="EMBL" id="TDA70444.1"/>
    </source>
</evidence>
<dbReference type="InterPro" id="IPR010852">
    <property type="entry name" value="ABATE"/>
</dbReference>